<name>A0A3M9XP66_9HYPH</name>
<dbReference type="AlphaFoldDB" id="A0A3M9XP66"/>
<proteinExistence type="predicted"/>
<evidence type="ECO:0000313" key="2">
    <source>
        <dbReference type="Proteomes" id="UP000268623"/>
    </source>
</evidence>
<sequence>MQRVSVRDDHELETGDEYALSAAADRTRFTLHNKADGMIAELRDDDAARFLKDYDEMKIQFPDWNADKLLAQLWDQGGYGWLAQQEE</sequence>
<dbReference type="EMBL" id="QWDD01000001">
    <property type="protein sequence ID" value="RNJ48918.1"/>
    <property type="molecule type" value="Genomic_DNA"/>
</dbReference>
<accession>A0A3M9XP66</accession>
<gene>
    <name evidence="1" type="ORF">D1O30_04105</name>
</gene>
<comment type="caution">
    <text evidence="1">The sequence shown here is derived from an EMBL/GenBank/DDBJ whole genome shotgun (WGS) entry which is preliminary data.</text>
</comment>
<protein>
    <submittedName>
        <fullName evidence="1">Uncharacterized protein</fullName>
    </submittedName>
</protein>
<organism evidence="1 2">
    <name type="scientific">Methylocystis hirsuta</name>
    <dbReference type="NCBI Taxonomy" id="369798"/>
    <lineage>
        <taxon>Bacteria</taxon>
        <taxon>Pseudomonadati</taxon>
        <taxon>Pseudomonadota</taxon>
        <taxon>Alphaproteobacteria</taxon>
        <taxon>Hyphomicrobiales</taxon>
        <taxon>Methylocystaceae</taxon>
        <taxon>Methylocystis</taxon>
    </lineage>
</organism>
<reference evidence="1 2" key="1">
    <citation type="submission" date="2018-08" db="EMBL/GenBank/DDBJ databases">
        <title>Genome sequence of Methylocystis hirsuta CSC1, a methanotroph able to accumulate PHAs.</title>
        <authorList>
            <person name="Bordel S."/>
            <person name="Rodriguez E."/>
            <person name="Gancedo J."/>
            <person name="Munoz R."/>
        </authorList>
    </citation>
    <scope>NUCLEOTIDE SEQUENCE [LARGE SCALE GENOMIC DNA]</scope>
    <source>
        <strain evidence="1 2">CSC1</strain>
    </source>
</reference>
<keyword evidence="2" id="KW-1185">Reference proteome</keyword>
<evidence type="ECO:0000313" key="1">
    <source>
        <dbReference type="EMBL" id="RNJ48918.1"/>
    </source>
</evidence>
<dbReference type="Proteomes" id="UP000268623">
    <property type="component" value="Unassembled WGS sequence"/>
</dbReference>
<dbReference type="OrthoDB" id="5570336at2"/>